<proteinExistence type="predicted"/>
<dbReference type="KEGG" id="kcm:ABWK59_31510"/>
<comment type="subcellular location">
    <subcellularLocation>
        <location evidence="1">Cell membrane</location>
        <topology evidence="1">Multi-pass membrane protein</topology>
    </subcellularLocation>
</comment>
<sequence length="209" mass="20758">MAGSMMTTAAEGAAAGLGVAMPLGAIGVLLLQEGRRGWRTAASAAAAVAAVDGAYAAVAVLVGPQVARALDGWQGWVRLVSAVVLAVIAARGLLSLRHPAGGPDGPDGSVGSAGDRSGPGRAFVRFALLTLVNPLTALYFTALTTARGDAGGGPVYVAAVFAASLLWQQLLAGAGALAGARLGPRARRLTYATGYGLVGFLALRLAWPG</sequence>
<feature type="transmembrane region" description="Helical" evidence="6">
    <location>
        <begin position="155"/>
        <end position="177"/>
    </location>
</feature>
<dbReference type="InterPro" id="IPR001123">
    <property type="entry name" value="LeuE-type"/>
</dbReference>
<name>A0AAU8K503_9ACTN</name>
<evidence type="ECO:0000256" key="5">
    <source>
        <dbReference type="ARBA" id="ARBA00023136"/>
    </source>
</evidence>
<feature type="transmembrane region" description="Helical" evidence="6">
    <location>
        <begin position="12"/>
        <end position="31"/>
    </location>
</feature>
<evidence type="ECO:0000256" key="1">
    <source>
        <dbReference type="ARBA" id="ARBA00004651"/>
    </source>
</evidence>
<feature type="transmembrane region" description="Helical" evidence="6">
    <location>
        <begin position="75"/>
        <end position="94"/>
    </location>
</feature>
<dbReference type="Pfam" id="PF01810">
    <property type="entry name" value="LysE"/>
    <property type="match status" value="1"/>
</dbReference>
<accession>A0AAU8K503</accession>
<dbReference type="EMBL" id="CP159872">
    <property type="protein sequence ID" value="XCM83130.1"/>
    <property type="molecule type" value="Genomic_DNA"/>
</dbReference>
<feature type="transmembrane region" description="Helical" evidence="6">
    <location>
        <begin position="43"/>
        <end position="63"/>
    </location>
</feature>
<evidence type="ECO:0000256" key="4">
    <source>
        <dbReference type="ARBA" id="ARBA00022989"/>
    </source>
</evidence>
<organism evidence="7">
    <name type="scientific">Kitasatospora camelliae</name>
    <dbReference type="NCBI Taxonomy" id="3156397"/>
    <lineage>
        <taxon>Bacteria</taxon>
        <taxon>Bacillati</taxon>
        <taxon>Actinomycetota</taxon>
        <taxon>Actinomycetes</taxon>
        <taxon>Kitasatosporales</taxon>
        <taxon>Streptomycetaceae</taxon>
        <taxon>Kitasatospora</taxon>
    </lineage>
</organism>
<protein>
    <submittedName>
        <fullName evidence="7">LysE family transporter</fullName>
    </submittedName>
</protein>
<reference evidence="7" key="1">
    <citation type="submission" date="2024-06" db="EMBL/GenBank/DDBJ databases">
        <title>The genome sequences of Kitasatospora sp. strain HUAS MG31.</title>
        <authorList>
            <person name="Mo P."/>
        </authorList>
    </citation>
    <scope>NUCLEOTIDE SEQUENCE</scope>
    <source>
        <strain evidence="7">HUAS MG31</strain>
    </source>
</reference>
<dbReference type="GO" id="GO:0005886">
    <property type="term" value="C:plasma membrane"/>
    <property type="evidence" value="ECO:0007669"/>
    <property type="project" value="UniProtKB-SubCell"/>
</dbReference>
<dbReference type="RefSeq" id="WP_354644065.1">
    <property type="nucleotide sequence ID" value="NZ_CP159872.1"/>
</dbReference>
<feature type="transmembrane region" description="Helical" evidence="6">
    <location>
        <begin position="122"/>
        <end position="143"/>
    </location>
</feature>
<dbReference type="GO" id="GO:0006865">
    <property type="term" value="P:amino acid transport"/>
    <property type="evidence" value="ECO:0007669"/>
    <property type="project" value="InterPro"/>
</dbReference>
<evidence type="ECO:0000313" key="7">
    <source>
        <dbReference type="EMBL" id="XCM83130.1"/>
    </source>
</evidence>
<gene>
    <name evidence="7" type="ORF">ABWK59_31510</name>
</gene>
<dbReference type="AlphaFoldDB" id="A0AAU8K503"/>
<feature type="transmembrane region" description="Helical" evidence="6">
    <location>
        <begin position="189"/>
        <end position="207"/>
    </location>
</feature>
<keyword evidence="4 6" id="KW-1133">Transmembrane helix</keyword>
<keyword evidence="2" id="KW-1003">Cell membrane</keyword>
<evidence type="ECO:0000256" key="3">
    <source>
        <dbReference type="ARBA" id="ARBA00022692"/>
    </source>
</evidence>
<evidence type="ECO:0000256" key="6">
    <source>
        <dbReference type="SAM" id="Phobius"/>
    </source>
</evidence>
<keyword evidence="5 6" id="KW-0472">Membrane</keyword>
<evidence type="ECO:0000256" key="2">
    <source>
        <dbReference type="ARBA" id="ARBA00022475"/>
    </source>
</evidence>
<keyword evidence="3 6" id="KW-0812">Transmembrane</keyword>